<feature type="non-terminal residue" evidence="2">
    <location>
        <position position="1"/>
    </location>
</feature>
<dbReference type="AlphaFoldDB" id="X1LTQ6"/>
<comment type="caution">
    <text evidence="2">The sequence shown here is derived from an EMBL/GenBank/DDBJ whole genome shotgun (WGS) entry which is preliminary data.</text>
</comment>
<dbReference type="Pfam" id="PF12705">
    <property type="entry name" value="PDDEXK_1"/>
    <property type="match status" value="1"/>
</dbReference>
<sequence length="196" mass="23021">REEMRFRALEAGELCHSILRQLMKNIYSDKKGDIESIPLDQLQDQAKQMVDHYIDRRFPRLLETGLEKVRRNRIVRALQNFITKERQNQQQNQTTPRYFELAFSKPREEEQQDEKSIRRVLEIDCGDGRSLFLAGRIDRVDVFSHMGAEYGVIIDYKLRDRGSIDFENGQSLQCPLYMLALDRIFGIKAAASFLYA</sequence>
<name>X1LTQ6_9ZZZZ</name>
<proteinExistence type="predicted"/>
<organism evidence="2">
    <name type="scientific">marine sediment metagenome</name>
    <dbReference type="NCBI Taxonomy" id="412755"/>
    <lineage>
        <taxon>unclassified sequences</taxon>
        <taxon>metagenomes</taxon>
        <taxon>ecological metagenomes</taxon>
    </lineage>
</organism>
<feature type="non-terminal residue" evidence="2">
    <location>
        <position position="196"/>
    </location>
</feature>
<evidence type="ECO:0000259" key="1">
    <source>
        <dbReference type="Pfam" id="PF12705"/>
    </source>
</evidence>
<protein>
    <recommendedName>
        <fullName evidence="1">PD-(D/E)XK endonuclease-like domain-containing protein</fullName>
    </recommendedName>
</protein>
<dbReference type="EMBL" id="BARV01012615">
    <property type="protein sequence ID" value="GAI05805.1"/>
    <property type="molecule type" value="Genomic_DNA"/>
</dbReference>
<dbReference type="Gene3D" id="3.90.320.10">
    <property type="match status" value="1"/>
</dbReference>
<reference evidence="2" key="1">
    <citation type="journal article" date="2014" name="Front. Microbiol.">
        <title>High frequency of phylogenetically diverse reductive dehalogenase-homologous genes in deep subseafloor sedimentary metagenomes.</title>
        <authorList>
            <person name="Kawai M."/>
            <person name="Futagami T."/>
            <person name="Toyoda A."/>
            <person name="Takaki Y."/>
            <person name="Nishi S."/>
            <person name="Hori S."/>
            <person name="Arai W."/>
            <person name="Tsubouchi T."/>
            <person name="Morono Y."/>
            <person name="Uchiyama I."/>
            <person name="Ito T."/>
            <person name="Fujiyama A."/>
            <person name="Inagaki F."/>
            <person name="Takami H."/>
        </authorList>
    </citation>
    <scope>NUCLEOTIDE SEQUENCE</scope>
    <source>
        <strain evidence="2">Expedition CK06-06</strain>
    </source>
</reference>
<feature type="domain" description="PD-(D/E)XK endonuclease-like" evidence="1">
    <location>
        <begin position="7"/>
        <end position="184"/>
    </location>
</feature>
<dbReference type="SUPFAM" id="SSF52980">
    <property type="entry name" value="Restriction endonuclease-like"/>
    <property type="match status" value="1"/>
</dbReference>
<dbReference type="InterPro" id="IPR038726">
    <property type="entry name" value="PDDEXK_AddAB-type"/>
</dbReference>
<evidence type="ECO:0000313" key="2">
    <source>
        <dbReference type="EMBL" id="GAI05805.1"/>
    </source>
</evidence>
<dbReference type="InterPro" id="IPR011335">
    <property type="entry name" value="Restrct_endonuc-II-like"/>
</dbReference>
<gene>
    <name evidence="2" type="ORF">S06H3_23271</name>
</gene>
<dbReference type="InterPro" id="IPR011604">
    <property type="entry name" value="PDDEXK-like_dom_sf"/>
</dbReference>
<accession>X1LTQ6</accession>